<dbReference type="AlphaFoldDB" id="A0A0J6TE31"/>
<dbReference type="PANTHER" id="PTHR42937:SF1">
    <property type="entry name" value="DIAMINOPROPIONATE AMMONIA-LYASE"/>
    <property type="match status" value="1"/>
</dbReference>
<dbReference type="OrthoDB" id="34584at2"/>
<keyword evidence="5" id="KW-1185">Reference proteome</keyword>
<sequence length="358" mass="35951">MTQSARSQPVPVIAATLRALDPAYAPTPLLPLPALARRLGVAQVLAKDEGRRRLGSFKSLGGTYAGLTALARAAGLDLPALLAARPSGQPALLCASDGNHGLAVAAAARFAGAPARVFLHAGVPPVRARRIVEEGAEIVRIAGTYDDAVEAAAAAARSGAGLLVADTTDDPDDGIVRDVMAGYGVMAAEIRDQIEGDARPTHLFVQAGVGGLAAAMAEGLAGWLSPPGLVVAVEPERAACLAPALAAGRPIRVPGDLHTAAEMLSCGEASAPALAVLRRHGARVATVTEAELMQAPQVLAEAGGPATTPSGAAGLAGALAVLADPVRAGALRLDRDSRLLVLVTEGALPGGDPEVLPR</sequence>
<accession>A0A0J6TE31</accession>
<dbReference type="PATRIC" id="fig|1187852.3.peg.4454"/>
<comment type="cofactor">
    <cofactor evidence="1">
        <name>pyridoxal 5'-phosphate</name>
        <dbReference type="ChEBI" id="CHEBI:597326"/>
    </cofactor>
</comment>
<dbReference type="CDD" id="cd00640">
    <property type="entry name" value="Trp-synth-beta_II"/>
    <property type="match status" value="1"/>
</dbReference>
<comment type="caution">
    <text evidence="4">The sequence shown here is derived from an EMBL/GenBank/DDBJ whole genome shotgun (WGS) entry which is preliminary data.</text>
</comment>
<dbReference type="Pfam" id="PF00291">
    <property type="entry name" value="PALP"/>
    <property type="match status" value="1"/>
</dbReference>
<feature type="domain" description="Tryptophan synthase beta chain-like PALP" evidence="3">
    <location>
        <begin position="22"/>
        <end position="324"/>
    </location>
</feature>
<dbReference type="Proteomes" id="UP000036449">
    <property type="component" value="Unassembled WGS sequence"/>
</dbReference>
<dbReference type="SUPFAM" id="SSF53686">
    <property type="entry name" value="Tryptophan synthase beta subunit-like PLP-dependent enzymes"/>
    <property type="match status" value="1"/>
</dbReference>
<evidence type="ECO:0000313" key="5">
    <source>
        <dbReference type="Proteomes" id="UP000036449"/>
    </source>
</evidence>
<proteinExistence type="predicted"/>
<reference evidence="4 5" key="1">
    <citation type="submission" date="2015-03" db="EMBL/GenBank/DDBJ databases">
        <title>Genome sequencing of Methylobacterium tarhaniae DSM 25844.</title>
        <authorList>
            <person name="Chaudhry V."/>
            <person name="Patil P.B."/>
        </authorList>
    </citation>
    <scope>NUCLEOTIDE SEQUENCE [LARGE SCALE GENOMIC DNA]</scope>
    <source>
        <strain evidence="4 5">DSM 25844</strain>
    </source>
</reference>
<dbReference type="InterPro" id="IPR001926">
    <property type="entry name" value="TrpB-like_PALP"/>
</dbReference>
<dbReference type="RefSeq" id="WP_048449944.1">
    <property type="nucleotide sequence ID" value="NZ_LABZ01000032.1"/>
</dbReference>
<evidence type="ECO:0000256" key="1">
    <source>
        <dbReference type="ARBA" id="ARBA00001933"/>
    </source>
</evidence>
<evidence type="ECO:0000256" key="2">
    <source>
        <dbReference type="ARBA" id="ARBA00022898"/>
    </source>
</evidence>
<dbReference type="InterPro" id="IPR036052">
    <property type="entry name" value="TrpB-like_PALP_sf"/>
</dbReference>
<dbReference type="Gene3D" id="3.40.50.1100">
    <property type="match status" value="3"/>
</dbReference>
<organism evidence="4 5">
    <name type="scientific">Methylobacterium tarhaniae</name>
    <dbReference type="NCBI Taxonomy" id="1187852"/>
    <lineage>
        <taxon>Bacteria</taxon>
        <taxon>Pseudomonadati</taxon>
        <taxon>Pseudomonadota</taxon>
        <taxon>Alphaproteobacteria</taxon>
        <taxon>Hyphomicrobiales</taxon>
        <taxon>Methylobacteriaceae</taxon>
        <taxon>Methylobacterium</taxon>
    </lineage>
</organism>
<name>A0A0J6TE31_9HYPH</name>
<protein>
    <submittedName>
        <fullName evidence="4">Pyridoxal-5'-phosphate-dependent protein subunit beta</fullName>
    </submittedName>
</protein>
<keyword evidence="2" id="KW-0663">Pyridoxal phosphate</keyword>
<dbReference type="PANTHER" id="PTHR42937">
    <property type="match status" value="1"/>
</dbReference>
<dbReference type="EMBL" id="LABZ01000032">
    <property type="protein sequence ID" value="KMO43928.1"/>
    <property type="molecule type" value="Genomic_DNA"/>
</dbReference>
<gene>
    <name evidence="4" type="ORF">VQ03_05955</name>
</gene>
<evidence type="ECO:0000313" key="4">
    <source>
        <dbReference type="EMBL" id="KMO43928.1"/>
    </source>
</evidence>
<evidence type="ECO:0000259" key="3">
    <source>
        <dbReference type="Pfam" id="PF00291"/>
    </source>
</evidence>